<protein>
    <submittedName>
        <fullName evidence="5">GntR family transcriptional regulator</fullName>
    </submittedName>
</protein>
<evidence type="ECO:0000256" key="2">
    <source>
        <dbReference type="ARBA" id="ARBA00023125"/>
    </source>
</evidence>
<dbReference type="Gene3D" id="1.20.120.530">
    <property type="entry name" value="GntR ligand-binding domain-like"/>
    <property type="match status" value="1"/>
</dbReference>
<dbReference type="InterPro" id="IPR036388">
    <property type="entry name" value="WH-like_DNA-bd_sf"/>
</dbReference>
<keyword evidence="2" id="KW-0238">DNA-binding</keyword>
<feature type="domain" description="HTH gntR-type" evidence="4">
    <location>
        <begin position="13"/>
        <end position="80"/>
    </location>
</feature>
<gene>
    <name evidence="5" type="ORF">SNE35_10215</name>
</gene>
<dbReference type="InterPro" id="IPR008920">
    <property type="entry name" value="TF_FadR/GntR_C"/>
</dbReference>
<proteinExistence type="predicted"/>
<evidence type="ECO:0000259" key="4">
    <source>
        <dbReference type="PROSITE" id="PS50949"/>
    </source>
</evidence>
<keyword evidence="6" id="KW-1185">Reference proteome</keyword>
<dbReference type="Pfam" id="PF07729">
    <property type="entry name" value="FCD"/>
    <property type="match status" value="1"/>
</dbReference>
<dbReference type="PANTHER" id="PTHR43537:SF49">
    <property type="entry name" value="TRANSCRIPTIONAL REGULATORY PROTEIN"/>
    <property type="match status" value="1"/>
</dbReference>
<dbReference type="SUPFAM" id="SSF48008">
    <property type="entry name" value="GntR ligand-binding domain-like"/>
    <property type="match status" value="1"/>
</dbReference>
<dbReference type="CDD" id="cd07377">
    <property type="entry name" value="WHTH_GntR"/>
    <property type="match status" value="1"/>
</dbReference>
<dbReference type="Pfam" id="PF00392">
    <property type="entry name" value="GntR"/>
    <property type="match status" value="1"/>
</dbReference>
<accession>A0ABU5DF26</accession>
<reference evidence="5 6" key="1">
    <citation type="submission" date="2023-11" db="EMBL/GenBank/DDBJ databases">
        <title>Paucibacter sp. nov., isolated from fresh soil in Korea.</title>
        <authorList>
            <person name="Le N.T.T."/>
        </authorList>
    </citation>
    <scope>NUCLEOTIDE SEQUENCE [LARGE SCALE GENOMIC DNA]</scope>
    <source>
        <strain evidence="5 6">R3-3</strain>
    </source>
</reference>
<dbReference type="RefSeq" id="WP_320422793.1">
    <property type="nucleotide sequence ID" value="NZ_JAXCLA010000003.1"/>
</dbReference>
<keyword evidence="3" id="KW-0804">Transcription</keyword>
<dbReference type="PRINTS" id="PR00035">
    <property type="entry name" value="HTHGNTR"/>
</dbReference>
<dbReference type="SMART" id="SM00895">
    <property type="entry name" value="FCD"/>
    <property type="match status" value="1"/>
</dbReference>
<dbReference type="InterPro" id="IPR011711">
    <property type="entry name" value="GntR_C"/>
</dbReference>
<dbReference type="InterPro" id="IPR000524">
    <property type="entry name" value="Tscrpt_reg_HTH_GntR"/>
</dbReference>
<dbReference type="InterPro" id="IPR036390">
    <property type="entry name" value="WH_DNA-bd_sf"/>
</dbReference>
<dbReference type="Gene3D" id="1.10.10.10">
    <property type="entry name" value="Winged helix-like DNA-binding domain superfamily/Winged helix DNA-binding domain"/>
    <property type="match status" value="1"/>
</dbReference>
<dbReference type="SMART" id="SM00345">
    <property type="entry name" value="HTH_GNTR"/>
    <property type="match status" value="1"/>
</dbReference>
<dbReference type="EMBL" id="JAXCLA010000003">
    <property type="protein sequence ID" value="MDY0744883.1"/>
    <property type="molecule type" value="Genomic_DNA"/>
</dbReference>
<dbReference type="SUPFAM" id="SSF46785">
    <property type="entry name" value="Winged helix' DNA-binding domain"/>
    <property type="match status" value="1"/>
</dbReference>
<evidence type="ECO:0000256" key="1">
    <source>
        <dbReference type="ARBA" id="ARBA00023015"/>
    </source>
</evidence>
<comment type="caution">
    <text evidence="5">The sequence shown here is derived from an EMBL/GenBank/DDBJ whole genome shotgun (WGS) entry which is preliminary data.</text>
</comment>
<dbReference type="PROSITE" id="PS50949">
    <property type="entry name" value="HTH_GNTR"/>
    <property type="match status" value="1"/>
</dbReference>
<sequence length="223" mass="24671">MMVEQESALPARTKLVDEVARVLRQRIYGGVYPPGELLRQVQLSQDLNVSRTPLREALRLLQSEGLVAAEGARGVSVARADRGRLINAYSLREMLDGLAARQAAEKNPGRARERLEPLLEQQFATLSPWSPADYVRFNVDFHMAVIELAENEFLAAQAAVVRLTATVFAPSVLVCSERARPAVDEHRLVLEAIASGDGDAAERVSRAHIRATIECLKADHRER</sequence>
<evidence type="ECO:0000256" key="3">
    <source>
        <dbReference type="ARBA" id="ARBA00023163"/>
    </source>
</evidence>
<dbReference type="PANTHER" id="PTHR43537">
    <property type="entry name" value="TRANSCRIPTIONAL REGULATOR, GNTR FAMILY"/>
    <property type="match status" value="1"/>
</dbReference>
<organism evidence="5 6">
    <name type="scientific">Roseateles agri</name>
    <dbReference type="NCBI Taxonomy" id="3098619"/>
    <lineage>
        <taxon>Bacteria</taxon>
        <taxon>Pseudomonadati</taxon>
        <taxon>Pseudomonadota</taxon>
        <taxon>Betaproteobacteria</taxon>
        <taxon>Burkholderiales</taxon>
        <taxon>Sphaerotilaceae</taxon>
        <taxon>Roseateles</taxon>
    </lineage>
</organism>
<keyword evidence="1" id="KW-0805">Transcription regulation</keyword>
<dbReference type="Proteomes" id="UP001285263">
    <property type="component" value="Unassembled WGS sequence"/>
</dbReference>
<evidence type="ECO:0000313" key="6">
    <source>
        <dbReference type="Proteomes" id="UP001285263"/>
    </source>
</evidence>
<name>A0ABU5DF26_9BURK</name>
<evidence type="ECO:0000313" key="5">
    <source>
        <dbReference type="EMBL" id="MDY0744883.1"/>
    </source>
</evidence>